<dbReference type="Proteomes" id="UP000054047">
    <property type="component" value="Unassembled WGS sequence"/>
</dbReference>
<sequence length="77" mass="8592">MGPLKPEYWTENTAITLHPRYDFCGDKAANDLALVEVDGPISPSYGKPICLPEEWEQIPKTTQMIAAGYGKKVLVFH</sequence>
<evidence type="ECO:0000313" key="2">
    <source>
        <dbReference type="EMBL" id="KIH53284.1"/>
    </source>
</evidence>
<dbReference type="AlphaFoldDB" id="A0A0C2G304"/>
<dbReference type="Pfam" id="PF00089">
    <property type="entry name" value="Trypsin"/>
    <property type="match status" value="1"/>
</dbReference>
<organism evidence="2 3">
    <name type="scientific">Ancylostoma duodenale</name>
    <dbReference type="NCBI Taxonomy" id="51022"/>
    <lineage>
        <taxon>Eukaryota</taxon>
        <taxon>Metazoa</taxon>
        <taxon>Ecdysozoa</taxon>
        <taxon>Nematoda</taxon>
        <taxon>Chromadorea</taxon>
        <taxon>Rhabditida</taxon>
        <taxon>Rhabditina</taxon>
        <taxon>Rhabditomorpha</taxon>
        <taxon>Strongyloidea</taxon>
        <taxon>Ancylostomatidae</taxon>
        <taxon>Ancylostomatinae</taxon>
        <taxon>Ancylostoma</taxon>
    </lineage>
</organism>
<dbReference type="InterPro" id="IPR009003">
    <property type="entry name" value="Peptidase_S1_PA"/>
</dbReference>
<evidence type="ECO:0000313" key="3">
    <source>
        <dbReference type="Proteomes" id="UP000054047"/>
    </source>
</evidence>
<keyword evidence="3" id="KW-1185">Reference proteome</keyword>
<dbReference type="EMBL" id="KN741599">
    <property type="protein sequence ID" value="KIH53284.1"/>
    <property type="molecule type" value="Genomic_DNA"/>
</dbReference>
<evidence type="ECO:0000259" key="1">
    <source>
        <dbReference type="Pfam" id="PF00089"/>
    </source>
</evidence>
<dbReference type="GO" id="GO:0006508">
    <property type="term" value="P:proteolysis"/>
    <property type="evidence" value="ECO:0007669"/>
    <property type="project" value="InterPro"/>
</dbReference>
<dbReference type="OrthoDB" id="8909918at2759"/>
<dbReference type="InterPro" id="IPR001254">
    <property type="entry name" value="Trypsin_dom"/>
</dbReference>
<reference evidence="2 3" key="1">
    <citation type="submission" date="2013-12" db="EMBL/GenBank/DDBJ databases">
        <title>Draft genome of the parsitic nematode Ancylostoma duodenale.</title>
        <authorList>
            <person name="Mitreva M."/>
        </authorList>
    </citation>
    <scope>NUCLEOTIDE SEQUENCE [LARGE SCALE GENOMIC DNA]</scope>
    <source>
        <strain evidence="2 3">Zhejiang</strain>
    </source>
</reference>
<proteinExistence type="predicted"/>
<dbReference type="GO" id="GO:0004252">
    <property type="term" value="F:serine-type endopeptidase activity"/>
    <property type="evidence" value="ECO:0007669"/>
    <property type="project" value="InterPro"/>
</dbReference>
<feature type="domain" description="Peptidase S1" evidence="1">
    <location>
        <begin position="15"/>
        <end position="71"/>
    </location>
</feature>
<name>A0A0C2G304_9BILA</name>
<dbReference type="Gene3D" id="2.40.10.10">
    <property type="entry name" value="Trypsin-like serine proteases"/>
    <property type="match status" value="1"/>
</dbReference>
<accession>A0A0C2G304</accession>
<protein>
    <recommendedName>
        <fullName evidence="1">Peptidase S1 domain-containing protein</fullName>
    </recommendedName>
</protein>
<dbReference type="InterPro" id="IPR043504">
    <property type="entry name" value="Peptidase_S1_PA_chymotrypsin"/>
</dbReference>
<dbReference type="SUPFAM" id="SSF50494">
    <property type="entry name" value="Trypsin-like serine proteases"/>
    <property type="match status" value="1"/>
</dbReference>
<gene>
    <name evidence="2" type="ORF">ANCDUO_16592</name>
</gene>